<evidence type="ECO:0000313" key="2">
    <source>
        <dbReference type="Proteomes" id="UP001151760"/>
    </source>
</evidence>
<protein>
    <recommendedName>
        <fullName evidence="3">Reverse transcriptase domain-containing protein</fullName>
    </recommendedName>
</protein>
<evidence type="ECO:0000313" key="1">
    <source>
        <dbReference type="EMBL" id="GJT50366.1"/>
    </source>
</evidence>
<sequence>MFGQFMKMNTASTSGSSSLTSNIVANPRGDLKAITTRSGISYDGPPILPPSSSLPKNFILEEIEACLTNDSIPPEIDDENFNPEGDLLLLEKLLNDDPSSPLPPKELHVEELKIIKSSIDDPLELELKDLPSHLEYAFLEGTDKLPVIIAKDLKEDEKVRLLKVLKLHMRAIA</sequence>
<evidence type="ECO:0008006" key="3">
    <source>
        <dbReference type="Google" id="ProtNLM"/>
    </source>
</evidence>
<reference evidence="1" key="1">
    <citation type="journal article" date="2022" name="Int. J. Mol. Sci.">
        <title>Draft Genome of Tanacetum Coccineum: Genomic Comparison of Closely Related Tanacetum-Family Plants.</title>
        <authorList>
            <person name="Yamashiro T."/>
            <person name="Shiraishi A."/>
            <person name="Nakayama K."/>
            <person name="Satake H."/>
        </authorList>
    </citation>
    <scope>NUCLEOTIDE SEQUENCE</scope>
</reference>
<name>A0ABQ5EHK7_9ASTR</name>
<reference evidence="1" key="2">
    <citation type="submission" date="2022-01" db="EMBL/GenBank/DDBJ databases">
        <authorList>
            <person name="Yamashiro T."/>
            <person name="Shiraishi A."/>
            <person name="Satake H."/>
            <person name="Nakayama K."/>
        </authorList>
    </citation>
    <scope>NUCLEOTIDE SEQUENCE</scope>
</reference>
<accession>A0ABQ5EHK7</accession>
<organism evidence="1 2">
    <name type="scientific">Tanacetum coccineum</name>
    <dbReference type="NCBI Taxonomy" id="301880"/>
    <lineage>
        <taxon>Eukaryota</taxon>
        <taxon>Viridiplantae</taxon>
        <taxon>Streptophyta</taxon>
        <taxon>Embryophyta</taxon>
        <taxon>Tracheophyta</taxon>
        <taxon>Spermatophyta</taxon>
        <taxon>Magnoliopsida</taxon>
        <taxon>eudicotyledons</taxon>
        <taxon>Gunneridae</taxon>
        <taxon>Pentapetalae</taxon>
        <taxon>asterids</taxon>
        <taxon>campanulids</taxon>
        <taxon>Asterales</taxon>
        <taxon>Asteraceae</taxon>
        <taxon>Asteroideae</taxon>
        <taxon>Anthemideae</taxon>
        <taxon>Anthemidinae</taxon>
        <taxon>Tanacetum</taxon>
    </lineage>
</organism>
<gene>
    <name evidence="1" type="ORF">Tco_0976523</name>
</gene>
<keyword evidence="2" id="KW-1185">Reference proteome</keyword>
<comment type="caution">
    <text evidence="1">The sequence shown here is derived from an EMBL/GenBank/DDBJ whole genome shotgun (WGS) entry which is preliminary data.</text>
</comment>
<dbReference type="Proteomes" id="UP001151760">
    <property type="component" value="Unassembled WGS sequence"/>
</dbReference>
<dbReference type="EMBL" id="BQNB010016314">
    <property type="protein sequence ID" value="GJT50366.1"/>
    <property type="molecule type" value="Genomic_DNA"/>
</dbReference>
<proteinExistence type="predicted"/>